<feature type="region of interest" description="Disordered" evidence="5">
    <location>
        <begin position="1"/>
        <end position="64"/>
    </location>
</feature>
<dbReference type="STRING" id="762376.AXYL_04291"/>
<gene>
    <name evidence="7" type="ordered locus">AXYL_04291</name>
</gene>
<evidence type="ECO:0000256" key="4">
    <source>
        <dbReference type="RuleBase" id="RU369062"/>
    </source>
</evidence>
<dbReference type="RefSeq" id="WP_013394918.1">
    <property type="nucleotide sequence ID" value="NC_014640.1"/>
</dbReference>
<evidence type="ECO:0000313" key="7">
    <source>
        <dbReference type="EMBL" id="ADP17610.1"/>
    </source>
</evidence>
<feature type="compositionally biased region" description="Polar residues" evidence="5">
    <location>
        <begin position="1"/>
        <end position="12"/>
    </location>
</feature>
<dbReference type="EC" id="2.7.4.-" evidence="4"/>
<comment type="subunit">
    <text evidence="4">Homotetramer.</text>
</comment>
<dbReference type="Pfam" id="PF03976">
    <property type="entry name" value="PPK2"/>
    <property type="match status" value="1"/>
</dbReference>
<dbReference type="InterPro" id="IPR027417">
    <property type="entry name" value="P-loop_NTPase"/>
</dbReference>
<evidence type="ECO:0000313" key="8">
    <source>
        <dbReference type="Proteomes" id="UP000006876"/>
    </source>
</evidence>
<dbReference type="Proteomes" id="UP000006876">
    <property type="component" value="Chromosome"/>
</dbReference>
<feature type="compositionally biased region" description="Low complexity" evidence="5">
    <location>
        <begin position="24"/>
        <end position="64"/>
    </location>
</feature>
<evidence type="ECO:0000256" key="3">
    <source>
        <dbReference type="ARBA" id="ARBA00022777"/>
    </source>
</evidence>
<organism evidence="7 8">
    <name type="scientific">Achromobacter xylosoxidans (strain A8)</name>
    <dbReference type="NCBI Taxonomy" id="762376"/>
    <lineage>
        <taxon>Bacteria</taxon>
        <taxon>Pseudomonadati</taxon>
        <taxon>Pseudomonadota</taxon>
        <taxon>Betaproteobacteria</taxon>
        <taxon>Burkholderiales</taxon>
        <taxon>Alcaligenaceae</taxon>
        <taxon>Achromobacter</taxon>
    </lineage>
</organism>
<dbReference type="eggNOG" id="COG2326">
    <property type="taxonomic scope" value="Bacteria"/>
</dbReference>
<dbReference type="EMBL" id="CP002287">
    <property type="protein sequence ID" value="ADP17610.1"/>
    <property type="molecule type" value="Genomic_DNA"/>
</dbReference>
<comment type="similarity">
    <text evidence="1 4">Belongs to the polyphosphate kinase 2 (PPK2) family. Class I subfamily.</text>
</comment>
<keyword evidence="2 4" id="KW-0808">Transferase</keyword>
<feature type="domain" description="Polyphosphate kinase-2-related" evidence="6">
    <location>
        <begin position="172"/>
        <end position="394"/>
    </location>
</feature>
<comment type="function">
    <text evidence="4">Uses inorganic polyphosphate (polyP) as a donor to convert GDP to GTP or ADP to ATP.</text>
</comment>
<accession>E3HX88</accession>
<reference evidence="7 8" key="1">
    <citation type="journal article" date="2011" name="J. Bacteriol.">
        <title>Complete genome sequence of the haloaromatic acid-degrading bacterium Achromobacter xylosoxidans A8.</title>
        <authorList>
            <person name="Strnad H."/>
            <person name="Ridl J."/>
            <person name="Paces J."/>
            <person name="Kolar M."/>
            <person name="Vlcek C."/>
            <person name="Paces V."/>
        </authorList>
    </citation>
    <scope>NUCLEOTIDE SEQUENCE [LARGE SCALE GENOMIC DNA]</scope>
    <source>
        <strain evidence="7 8">A8</strain>
    </source>
</reference>
<evidence type="ECO:0000259" key="6">
    <source>
        <dbReference type="Pfam" id="PF03976"/>
    </source>
</evidence>
<proteinExistence type="inferred from homology"/>
<dbReference type="OrthoDB" id="9775224at2"/>
<dbReference type="HOGENOM" id="CLU_048699_0_1_4"/>
<protein>
    <recommendedName>
        <fullName evidence="4">ADP/GDP-polyphosphate phosphotransferase</fullName>
        <ecNumber evidence="4">2.7.4.-</ecNumber>
    </recommendedName>
    <alternativeName>
        <fullName evidence="4">Polyphosphate kinase PPK2</fullName>
    </alternativeName>
</protein>
<evidence type="ECO:0000256" key="5">
    <source>
        <dbReference type="SAM" id="MobiDB-lite"/>
    </source>
</evidence>
<evidence type="ECO:0000256" key="1">
    <source>
        <dbReference type="ARBA" id="ARBA00009924"/>
    </source>
</evidence>
<dbReference type="PANTHER" id="PTHR34383:SF1">
    <property type="entry name" value="ADP-POLYPHOSPHATE PHOSPHOTRANSFERASE"/>
    <property type="match status" value="1"/>
</dbReference>
<dbReference type="KEGG" id="axy:AXYL_04291"/>
<dbReference type="GO" id="GO:0008976">
    <property type="term" value="F:polyphosphate kinase activity"/>
    <property type="evidence" value="ECO:0007669"/>
    <property type="project" value="UniProtKB-UniRule"/>
</dbReference>
<name>E3HX88_ACHXA</name>
<dbReference type="GO" id="GO:0006793">
    <property type="term" value="P:phosphorus metabolic process"/>
    <property type="evidence" value="ECO:0007669"/>
    <property type="project" value="InterPro"/>
</dbReference>
<dbReference type="InterPro" id="IPR022486">
    <property type="entry name" value="PPK2_PA0141"/>
</dbReference>
<evidence type="ECO:0000256" key="2">
    <source>
        <dbReference type="ARBA" id="ARBA00022679"/>
    </source>
</evidence>
<keyword evidence="3 4" id="KW-0418">Kinase</keyword>
<dbReference type="AlphaFoldDB" id="E3HX88"/>
<dbReference type="InterPro" id="IPR022488">
    <property type="entry name" value="PPK2-related"/>
</dbReference>
<dbReference type="Gene3D" id="3.40.50.300">
    <property type="entry name" value="P-loop containing nucleotide triphosphate hydrolases"/>
    <property type="match status" value="1"/>
</dbReference>
<sequence length="411" mass="46378">MTDKTSPATEQTVAEAPRKRAARRTASASTKPATKTVVKTVVTPVTTSRKPRAAKAPAAGAPAAVDPISAAAAAEPALNVRKRVVARQDAARQETVAVLADIARRYNVSAPAHSREALRSVIEELSPDDAQAVHRALVEANSAAPRVRRNPDDELAADWREGVYPYRHRMLRRNYERQKYSLQVELLKLQAWVKATGQRVVILFEGRDAAGKGGTIKRMMEHLNPRGARVVALEKPSDTEKGQWYFQRYVQHLPTAGEIVMFDRSWYNRAGVERVMGFCTQNEYLDFLRQVPDFERHLVSSGIHLIKFWFSVSQEEQRRRFLQRKVHPLKQWKLSPVDLASLDKWDDYTRAKEAMFAHTDTADAPWVVVKSDCKKRARINAMRYVLSRLPYEGKSGDPMMALDSLIVGRAL</sequence>
<dbReference type="PANTHER" id="PTHR34383">
    <property type="entry name" value="POLYPHOSPHATE:AMP PHOSPHOTRANSFERASE-RELATED"/>
    <property type="match status" value="1"/>
</dbReference>
<dbReference type="NCBIfam" id="TIGR03707">
    <property type="entry name" value="PPK2_P_aer"/>
    <property type="match status" value="1"/>
</dbReference>
<dbReference type="SUPFAM" id="SSF52540">
    <property type="entry name" value="P-loop containing nucleoside triphosphate hydrolases"/>
    <property type="match status" value="1"/>
</dbReference>